<protein>
    <submittedName>
        <fullName evidence="1">Uncharacterized protein</fullName>
    </submittedName>
</protein>
<reference evidence="1" key="1">
    <citation type="submission" date="2020-05" db="EMBL/GenBank/DDBJ databases">
        <authorList>
            <person name="Chiriac C."/>
            <person name="Salcher M."/>
            <person name="Ghai R."/>
            <person name="Kavagutti S V."/>
        </authorList>
    </citation>
    <scope>NUCLEOTIDE SEQUENCE</scope>
</reference>
<sequence length="357" mass="41166">MPKKISTENFIKRAIICHGNLYSYDKSIYVSAKSKIIIVCKIHGEFKQTPDSHLKCGGCPNCKFEYLSRLHRSNNKDFIDKANNIHKYKYIYSKINYINAHIKIIIICKIHGEFKQTPNSHLNGQGCAQCSGKIKGTNSSFIKKAINIHKNKYDYSKISYIDHKKKVIIICPKHGEFKQSPLNHLSGNGCKKCVGKNIIDLNSFIQKSIFVHKNKYDYSDVIYVNTKNKVIIICPIHGKFYQSPAAHVIGKGCSSCSHIISKPEQEWIKSFNNINIIPHYKLVVGNKFYKVDGFDSTTNTVYEYYGSFWHGNPKFYKSNDINRANKKTYGELYIKTINRQKELEKLGYNIISEWSDF</sequence>
<dbReference type="EMBL" id="LR797252">
    <property type="protein sequence ID" value="CAB4197028.1"/>
    <property type="molecule type" value="Genomic_DNA"/>
</dbReference>
<gene>
    <name evidence="1" type="ORF">UFOVP1290_548</name>
</gene>
<accession>A0A6J5RTW9</accession>
<organism evidence="1">
    <name type="scientific">uncultured Caudovirales phage</name>
    <dbReference type="NCBI Taxonomy" id="2100421"/>
    <lineage>
        <taxon>Viruses</taxon>
        <taxon>Duplodnaviria</taxon>
        <taxon>Heunggongvirae</taxon>
        <taxon>Uroviricota</taxon>
        <taxon>Caudoviricetes</taxon>
        <taxon>Peduoviridae</taxon>
        <taxon>Maltschvirus</taxon>
        <taxon>Maltschvirus maltsch</taxon>
    </lineage>
</organism>
<proteinExistence type="predicted"/>
<name>A0A6J5RTW9_9CAUD</name>
<evidence type="ECO:0000313" key="1">
    <source>
        <dbReference type="EMBL" id="CAB4197028.1"/>
    </source>
</evidence>